<protein>
    <submittedName>
        <fullName evidence="2">Uncharacterized protein</fullName>
    </submittedName>
</protein>
<feature type="compositionally biased region" description="Basic residues" evidence="1">
    <location>
        <begin position="139"/>
        <end position="171"/>
    </location>
</feature>
<accession>A0A9W8DY35</accession>
<gene>
    <name evidence="2" type="ORF">IWQ62_006895</name>
</gene>
<evidence type="ECO:0000256" key="1">
    <source>
        <dbReference type="SAM" id="MobiDB-lite"/>
    </source>
</evidence>
<organism evidence="2 3">
    <name type="scientific">Dispira parvispora</name>
    <dbReference type="NCBI Taxonomy" id="1520584"/>
    <lineage>
        <taxon>Eukaryota</taxon>
        <taxon>Fungi</taxon>
        <taxon>Fungi incertae sedis</taxon>
        <taxon>Zoopagomycota</taxon>
        <taxon>Kickxellomycotina</taxon>
        <taxon>Dimargaritomycetes</taxon>
        <taxon>Dimargaritales</taxon>
        <taxon>Dimargaritaceae</taxon>
        <taxon>Dispira</taxon>
    </lineage>
</organism>
<feature type="compositionally biased region" description="Polar residues" evidence="1">
    <location>
        <begin position="127"/>
        <end position="136"/>
    </location>
</feature>
<proteinExistence type="predicted"/>
<name>A0A9W8DY35_9FUNG</name>
<evidence type="ECO:0000313" key="2">
    <source>
        <dbReference type="EMBL" id="KAJ1948404.1"/>
    </source>
</evidence>
<dbReference type="Proteomes" id="UP001150925">
    <property type="component" value="Unassembled WGS sequence"/>
</dbReference>
<feature type="region of interest" description="Disordered" evidence="1">
    <location>
        <begin position="1"/>
        <end position="66"/>
    </location>
</feature>
<comment type="caution">
    <text evidence="2">The sequence shown here is derived from an EMBL/GenBank/DDBJ whole genome shotgun (WGS) entry which is preliminary data.</text>
</comment>
<feature type="non-terminal residue" evidence="2">
    <location>
        <position position="298"/>
    </location>
</feature>
<feature type="region of interest" description="Disordered" evidence="1">
    <location>
        <begin position="116"/>
        <end position="229"/>
    </location>
</feature>
<reference evidence="2" key="1">
    <citation type="submission" date="2022-07" db="EMBL/GenBank/DDBJ databases">
        <title>Phylogenomic reconstructions and comparative analyses of Kickxellomycotina fungi.</title>
        <authorList>
            <person name="Reynolds N.K."/>
            <person name="Stajich J.E."/>
            <person name="Barry K."/>
            <person name="Grigoriev I.V."/>
            <person name="Crous P."/>
            <person name="Smith M.E."/>
        </authorList>
    </citation>
    <scope>NUCLEOTIDE SEQUENCE</scope>
    <source>
        <strain evidence="2">RSA 1196</strain>
    </source>
</reference>
<feature type="compositionally biased region" description="Polar residues" evidence="1">
    <location>
        <begin position="30"/>
        <end position="42"/>
    </location>
</feature>
<dbReference type="EMBL" id="JANBPY010004341">
    <property type="protein sequence ID" value="KAJ1948404.1"/>
    <property type="molecule type" value="Genomic_DNA"/>
</dbReference>
<sequence length="298" mass="31229">MQSTGYLLHKHPSQSSLGTPAAHDDVFGPSQGTSGRLSVSSHRYNRFARRTNASNRASLSAGPKSVGTTAVDAELSVLDGQSPAGQSNILPSGSPTDSALAVPGVALVGSACENSDVSDSELLGTDSDPQVSSANRSTERRRRVTKKRSFTRSRATRSGRQRRQSTHRRKLSPGEGAPQVAQSLSDILNTAAPPPSHLPLASPAGRTVENDDDDDLTGSPLAHLPPPAVHRFDPTAALESPLATRTIKGKVPQCPHCHGELGTTTVDSLLKTSSSDSSLVTVATQTEAIAMEHKTVQV</sequence>
<keyword evidence="3" id="KW-1185">Reference proteome</keyword>
<dbReference type="AlphaFoldDB" id="A0A9W8DY35"/>
<evidence type="ECO:0000313" key="3">
    <source>
        <dbReference type="Proteomes" id="UP001150925"/>
    </source>
</evidence>